<keyword evidence="5" id="KW-0963">Cytoplasm</keyword>
<dbReference type="Bgee" id="100036847">
    <property type="expression patterns" value="Expressed in egg cell and 18 other cell types or tissues"/>
</dbReference>
<evidence type="ECO:0000256" key="9">
    <source>
        <dbReference type="ARBA" id="ARBA00031153"/>
    </source>
</evidence>
<feature type="compositionally biased region" description="Low complexity" evidence="10">
    <location>
        <begin position="692"/>
        <end position="702"/>
    </location>
</feature>
<sequence>MGTGCRGASRCMTGTMRSLSYGSSHAQMPDREARMAEGNSDYDHRAMKLQRNLRHCEGKRLELERELFQHSSSDAHICHLKYMKLKNSLKEVCERGKKAHLRNQAFLQEFDLIEARLFGLISNANALQKKKMQLKSHPPEMNKGPNMSRSTYHPATIFMGRQMSASSSIEHCLTQRKSPQPTKSFSISDPHSVRQAAMNRNVTDSCVVPANSDIQCLNKPDKIDGNTSFQLSQKMPVTSVASSEDGRTHRAQIDKSQSGRKHLVESKQSAQLSTQILERLSPENRARDLQNDSPGNMVEKSLMYERLVPNEESFTHANPSGASPDACDYINNQTSDKHSARENLSETIESHLIPEEEDKQCLDSSSDLTVSISESEDDSYPPCEVNRIEVNQNDEKNLYTALPKQETVILKNYEQSSVIQPLQTSEVNSCDESSSASTISQSNLSDEGFFHLLQSIERMVLLREQGGMELYQRAGINQKQLLRLISVCNRMGALRVEDLEACCALVLCKTQELLKSTFVGYSHEATAGIHNTDESKERFLSRKRQERLLGHIAFLNKHHILNEKVLPECFTSVMMLSDGQNSCKSVENVENSTEDGNVPQVSSTMKDDPLTIKPRQIVQELYKTTGSSHQEFETQVHPGVVLQSANISVESNTQAEEENDEDEISDLSEIYIPGLTVEEGNATTKASKKQISETSFSSSEKSPISRKEDKNIQPNYMKSNNMSTGNKFSKVVTTVKSKAFWGESEDSSSEIEAMLRPKTESVDDFDDFFD</sequence>
<dbReference type="PANTHER" id="PTHR16299:SF2">
    <property type="entry name" value="CENTROSOMAL PROTEIN KIZUNA"/>
    <property type="match status" value="1"/>
</dbReference>
<feature type="compositionally biased region" description="Polar residues" evidence="10">
    <location>
        <begin position="226"/>
        <end position="242"/>
    </location>
</feature>
<keyword evidence="7" id="KW-0966">Cell projection</keyword>
<feature type="region of interest" description="Disordered" evidence="10">
    <location>
        <begin position="676"/>
        <end position="724"/>
    </location>
</feature>
<feature type="compositionally biased region" description="Polar residues" evidence="10">
    <location>
        <begin position="362"/>
        <end position="373"/>
    </location>
</feature>
<dbReference type="InterPro" id="IPR026742">
    <property type="entry name" value="Centrosomal_kizuma"/>
</dbReference>
<proteinExistence type="inferred from homology"/>
<dbReference type="KEGG" id="xla:100036847"/>
<evidence type="ECO:0000256" key="7">
    <source>
        <dbReference type="ARBA" id="ARBA00023273"/>
    </source>
</evidence>
<dbReference type="OrthoDB" id="8015657at2759"/>
<evidence type="ECO:0000256" key="3">
    <source>
        <dbReference type="ARBA" id="ARBA00010767"/>
    </source>
</evidence>
<evidence type="ECO:0000256" key="6">
    <source>
        <dbReference type="ARBA" id="ARBA00023212"/>
    </source>
</evidence>
<keyword evidence="11" id="KW-1185">Reference proteome</keyword>
<accession>A0A1L8G1N3</accession>
<dbReference type="GO" id="GO:0005813">
    <property type="term" value="C:centrosome"/>
    <property type="evidence" value="ECO:0000318"/>
    <property type="project" value="GO_Central"/>
</dbReference>
<gene>
    <name evidence="12 13" type="primary">kiz.S</name>
</gene>
<dbReference type="GO" id="GO:0007051">
    <property type="term" value="P:spindle organization"/>
    <property type="evidence" value="ECO:0000318"/>
    <property type="project" value="GO_Central"/>
</dbReference>
<dbReference type="RefSeq" id="XP_018120585.1">
    <property type="nucleotide sequence ID" value="XM_018265096.2"/>
</dbReference>
<evidence type="ECO:0000256" key="5">
    <source>
        <dbReference type="ARBA" id="ARBA00022490"/>
    </source>
</evidence>
<evidence type="ECO:0000256" key="4">
    <source>
        <dbReference type="ARBA" id="ARBA00013872"/>
    </source>
</evidence>
<reference evidence="12" key="1">
    <citation type="submission" date="2025-08" db="UniProtKB">
        <authorList>
            <consortium name="RefSeq"/>
        </authorList>
    </citation>
    <scope>IDENTIFICATION</scope>
    <source>
        <strain evidence="12">J_2021</strain>
        <tissue evidence="12">Erythrocytes</tissue>
    </source>
</reference>
<feature type="region of interest" description="Disordered" evidence="10">
    <location>
        <begin position="226"/>
        <end position="274"/>
    </location>
</feature>
<dbReference type="Xenbase" id="XB-GENE-5892338">
    <property type="gene designation" value="kiz.S"/>
</dbReference>
<dbReference type="AlphaFoldDB" id="A0A1L8G1N3"/>
<comment type="subcellular location">
    <subcellularLocation>
        <location evidence="1">Cytoplasm</location>
        <location evidence="1">Cytoskeleton</location>
        <location evidence="1">Cilium basal body</location>
    </subcellularLocation>
    <subcellularLocation>
        <location evidence="2">Cytoplasm</location>
        <location evidence="2">Cytoskeleton</location>
        <location evidence="2">Microtubule organizing center</location>
        <location evidence="2">Centrosome</location>
    </subcellularLocation>
</comment>
<evidence type="ECO:0000313" key="11">
    <source>
        <dbReference type="Proteomes" id="UP000186698"/>
    </source>
</evidence>
<evidence type="ECO:0000256" key="10">
    <source>
        <dbReference type="SAM" id="MobiDB-lite"/>
    </source>
</evidence>
<protein>
    <recommendedName>
        <fullName evidence="4">Centrosomal protein kizuna</fullName>
    </recommendedName>
    <alternativeName>
        <fullName evidence="9">Polo-like kinase 1 substrate 1</fullName>
    </alternativeName>
</protein>
<dbReference type="PaxDb" id="8355-A0A1L8G1N3"/>
<evidence type="ECO:0000313" key="13">
    <source>
        <dbReference type="Xenbase" id="XB-GENE-5892338"/>
    </source>
</evidence>
<dbReference type="OMA" id="EKEQTHC"/>
<dbReference type="STRING" id="8355.A0A1L8G1N3"/>
<dbReference type="PANTHER" id="PTHR16299">
    <property type="entry name" value="CENTROSOMAL PROTEIN KIZUNA"/>
    <property type="match status" value="1"/>
</dbReference>
<evidence type="ECO:0000256" key="2">
    <source>
        <dbReference type="ARBA" id="ARBA00004300"/>
    </source>
</evidence>
<dbReference type="GeneID" id="100036847"/>
<feature type="compositionally biased region" description="Basic and acidic residues" evidence="10">
    <location>
        <begin position="335"/>
        <end position="354"/>
    </location>
</feature>
<comment type="function">
    <text evidence="8">Centrosomal protein required for establishing a robust mitotic centrosome architecture that can endure the forces that converge on the centrosomes during spindle formation. Required for stabilizing the expanded pericentriolar material around the centriole.</text>
</comment>
<name>A0A1L8G1N3_XENLA</name>
<feature type="region of interest" description="Disordered" evidence="10">
    <location>
        <begin position="313"/>
        <end position="382"/>
    </location>
</feature>
<evidence type="ECO:0000256" key="1">
    <source>
        <dbReference type="ARBA" id="ARBA00004120"/>
    </source>
</evidence>
<evidence type="ECO:0000313" key="12">
    <source>
        <dbReference type="RefSeq" id="XP_018120585.1"/>
    </source>
</evidence>
<keyword evidence="6" id="KW-0206">Cytoskeleton</keyword>
<evidence type="ECO:0000256" key="8">
    <source>
        <dbReference type="ARBA" id="ARBA00024919"/>
    </source>
</evidence>
<organism evidence="11 12">
    <name type="scientific">Xenopus laevis</name>
    <name type="common">African clawed frog</name>
    <dbReference type="NCBI Taxonomy" id="8355"/>
    <lineage>
        <taxon>Eukaryota</taxon>
        <taxon>Metazoa</taxon>
        <taxon>Chordata</taxon>
        <taxon>Craniata</taxon>
        <taxon>Vertebrata</taxon>
        <taxon>Euteleostomi</taxon>
        <taxon>Amphibia</taxon>
        <taxon>Batrachia</taxon>
        <taxon>Anura</taxon>
        <taxon>Pipoidea</taxon>
        <taxon>Pipidae</taxon>
        <taxon>Xenopodinae</taxon>
        <taxon>Xenopus</taxon>
        <taxon>Xenopus</taxon>
    </lineage>
</organism>
<comment type="similarity">
    <text evidence="3">Belongs to the kizuna family.</text>
</comment>
<dbReference type="Proteomes" id="UP000186698">
    <property type="component" value="Chromosome 5S"/>
</dbReference>
<feature type="compositionally biased region" description="Basic and acidic residues" evidence="10">
    <location>
        <begin position="244"/>
        <end position="253"/>
    </location>
</feature>
<dbReference type="CTD" id="100036847"/>
<dbReference type="AGR" id="Xenbase:XB-GENE-5892338"/>
<feature type="compositionally biased region" description="Polar residues" evidence="10">
    <location>
        <begin position="712"/>
        <end position="724"/>
    </location>
</feature>